<dbReference type="GO" id="GO:0000155">
    <property type="term" value="F:phosphorelay sensor kinase activity"/>
    <property type="evidence" value="ECO:0007669"/>
    <property type="project" value="InterPro"/>
</dbReference>
<dbReference type="InterPro" id="IPR050736">
    <property type="entry name" value="Sensor_HK_Regulatory"/>
</dbReference>
<dbReference type="RefSeq" id="WP_106676668.1">
    <property type="nucleotide sequence ID" value="NZ_JACHWV010000006.1"/>
</dbReference>
<keyword evidence="3" id="KW-0597">Phosphoprotein</keyword>
<keyword evidence="7" id="KW-1133">Transmembrane helix</keyword>
<dbReference type="InterPro" id="IPR005467">
    <property type="entry name" value="His_kinase_dom"/>
</dbReference>
<dbReference type="SUPFAM" id="SSF47384">
    <property type="entry name" value="Homodimeric domain of signal transducing histidine kinase"/>
    <property type="match status" value="1"/>
</dbReference>
<evidence type="ECO:0000256" key="1">
    <source>
        <dbReference type="ARBA" id="ARBA00000085"/>
    </source>
</evidence>
<dbReference type="PANTHER" id="PTHR43711:SF1">
    <property type="entry name" value="HISTIDINE KINASE 1"/>
    <property type="match status" value="1"/>
</dbReference>
<keyword evidence="4" id="KW-0808">Transferase</keyword>
<feature type="transmembrane region" description="Helical" evidence="7">
    <location>
        <begin position="145"/>
        <end position="166"/>
    </location>
</feature>
<proteinExistence type="predicted"/>
<feature type="transmembrane region" description="Helical" evidence="7">
    <location>
        <begin position="66"/>
        <end position="84"/>
    </location>
</feature>
<dbReference type="InterPro" id="IPR003594">
    <property type="entry name" value="HATPase_dom"/>
</dbReference>
<dbReference type="Gene3D" id="3.30.565.10">
    <property type="entry name" value="Histidine kinase-like ATPase, C-terminal domain"/>
    <property type="match status" value="1"/>
</dbReference>
<keyword evidence="6" id="KW-0902">Two-component regulatory system</keyword>
<evidence type="ECO:0000256" key="5">
    <source>
        <dbReference type="ARBA" id="ARBA00022777"/>
    </source>
</evidence>
<reference evidence="9 10" key="1">
    <citation type="submission" date="2018-03" db="EMBL/GenBank/DDBJ databases">
        <title>Mesoflavibacter sp. HG37 and Mesoflavibacter sp. HG96 sp.nov., two marine bacteria isolated from seawater of Western Pacific Ocean.</title>
        <authorList>
            <person name="Cheng H."/>
            <person name="Wu Y.-H."/>
            <person name="Guo L.-L."/>
            <person name="Xu X.-W."/>
        </authorList>
    </citation>
    <scope>NUCLEOTIDE SEQUENCE [LARGE SCALE GENOMIC DNA]</scope>
    <source>
        <strain evidence="9 10">KCTC 42117</strain>
    </source>
</reference>
<dbReference type="InterPro" id="IPR036890">
    <property type="entry name" value="HATPase_C_sf"/>
</dbReference>
<evidence type="ECO:0000256" key="6">
    <source>
        <dbReference type="ARBA" id="ARBA00023012"/>
    </source>
</evidence>
<dbReference type="EMBL" id="PXOT01000014">
    <property type="protein sequence ID" value="PSG93958.1"/>
    <property type="molecule type" value="Genomic_DNA"/>
</dbReference>
<dbReference type="PROSITE" id="PS50109">
    <property type="entry name" value="HIS_KIN"/>
    <property type="match status" value="1"/>
</dbReference>
<feature type="transmembrane region" description="Helical" evidence="7">
    <location>
        <begin position="36"/>
        <end position="60"/>
    </location>
</feature>
<keyword evidence="10" id="KW-1185">Reference proteome</keyword>
<keyword evidence="5 9" id="KW-0418">Kinase</keyword>
<organism evidence="9 10">
    <name type="scientific">Mesoflavibacter zeaxanthinifaciens subsp. sabulilitoris</name>
    <dbReference type="NCBI Taxonomy" id="1520893"/>
    <lineage>
        <taxon>Bacteria</taxon>
        <taxon>Pseudomonadati</taxon>
        <taxon>Bacteroidota</taxon>
        <taxon>Flavobacteriia</taxon>
        <taxon>Flavobacteriales</taxon>
        <taxon>Flavobacteriaceae</taxon>
        <taxon>Mesoflavibacter</taxon>
    </lineage>
</organism>
<comment type="catalytic activity">
    <reaction evidence="1">
        <text>ATP + protein L-histidine = ADP + protein N-phospho-L-histidine.</text>
        <dbReference type="EC" id="2.7.13.3"/>
    </reaction>
</comment>
<dbReference type="InterPro" id="IPR036097">
    <property type="entry name" value="HisK_dim/P_sf"/>
</dbReference>
<evidence type="ECO:0000256" key="7">
    <source>
        <dbReference type="SAM" id="Phobius"/>
    </source>
</evidence>
<dbReference type="Proteomes" id="UP000238430">
    <property type="component" value="Unassembled WGS sequence"/>
</dbReference>
<comment type="caution">
    <text evidence="9">The sequence shown here is derived from an EMBL/GenBank/DDBJ whole genome shotgun (WGS) entry which is preliminary data.</text>
</comment>
<feature type="transmembrane region" description="Helical" evidence="7">
    <location>
        <begin position="172"/>
        <end position="195"/>
    </location>
</feature>
<evidence type="ECO:0000256" key="3">
    <source>
        <dbReference type="ARBA" id="ARBA00022553"/>
    </source>
</evidence>
<dbReference type="PRINTS" id="PR00344">
    <property type="entry name" value="BCTRLSENSOR"/>
</dbReference>
<dbReference type="PANTHER" id="PTHR43711">
    <property type="entry name" value="TWO-COMPONENT HISTIDINE KINASE"/>
    <property type="match status" value="1"/>
</dbReference>
<dbReference type="Gene3D" id="1.10.287.130">
    <property type="match status" value="1"/>
</dbReference>
<dbReference type="CDD" id="cd00082">
    <property type="entry name" value="HisKA"/>
    <property type="match status" value="1"/>
</dbReference>
<dbReference type="OrthoDB" id="9796457at2"/>
<dbReference type="AlphaFoldDB" id="A0A2T1NM32"/>
<dbReference type="Pfam" id="PF00512">
    <property type="entry name" value="HisKA"/>
    <property type="match status" value="1"/>
</dbReference>
<dbReference type="SMART" id="SM00387">
    <property type="entry name" value="HATPase_c"/>
    <property type="match status" value="1"/>
</dbReference>
<gene>
    <name evidence="9" type="ORF">C7H61_01930</name>
</gene>
<evidence type="ECO:0000313" key="10">
    <source>
        <dbReference type="Proteomes" id="UP000238430"/>
    </source>
</evidence>
<keyword evidence="7" id="KW-0472">Membrane</keyword>
<evidence type="ECO:0000313" key="9">
    <source>
        <dbReference type="EMBL" id="PSG93958.1"/>
    </source>
</evidence>
<evidence type="ECO:0000259" key="8">
    <source>
        <dbReference type="PROSITE" id="PS50109"/>
    </source>
</evidence>
<dbReference type="SMART" id="SM00388">
    <property type="entry name" value="HisKA"/>
    <property type="match status" value="1"/>
</dbReference>
<dbReference type="EC" id="2.7.13.3" evidence="2"/>
<dbReference type="InterPro" id="IPR048437">
    <property type="entry name" value="MASE11"/>
</dbReference>
<dbReference type="InterPro" id="IPR004358">
    <property type="entry name" value="Sig_transdc_His_kin-like_C"/>
</dbReference>
<sequence>MIRDFLRKYQRWYISYLDMQNHKNETDRLSYYRDKLFISIITLTVLLGSVAYVPSITAAIVLDKLFILYIDTLAIILLFFAFFYKPLSLKHRKQIFTVNFFVLSLCLVLDLGLGGNGPILLYMVSILVTLYSGTKAGVYTVLLTALFYFLVLVIKYFKIIEINFYVEGPFEGLMTVFINNILFSLLTVFCVAFLIKQLNKALLKEAELQDRLIEENKLTIKAKEEAEQSDRLKTAFLGNMSHEINTPMYSVLGSAALLKSSLNIDEKNKEYFNIIETNSNKILKVFNDVVEVSKIESGLYTINKESINIESLLENVKTDLSPLAKAHKVKLMITVEIKQGYRLLSDQEKLYEALKHLVKNAIIFTKPYGVVNVICNILNNKKVEFKIQDTGIGIADKDLDKVRLPFYKVDLDNESALHGTGLGLTIANAYINILGGKIKIESALGHGTQIYFTLEDYKKAP</sequence>
<protein>
    <recommendedName>
        <fullName evidence="2">histidine kinase</fullName>
        <ecNumber evidence="2">2.7.13.3</ecNumber>
    </recommendedName>
</protein>
<accession>A0A2T1NM32</accession>
<dbReference type="Pfam" id="PF20969">
    <property type="entry name" value="MASE11"/>
    <property type="match status" value="1"/>
</dbReference>
<name>A0A2T1NM32_9FLAO</name>
<dbReference type="SUPFAM" id="SSF55874">
    <property type="entry name" value="ATPase domain of HSP90 chaperone/DNA topoisomerase II/histidine kinase"/>
    <property type="match status" value="1"/>
</dbReference>
<dbReference type="InterPro" id="IPR003661">
    <property type="entry name" value="HisK_dim/P_dom"/>
</dbReference>
<feature type="transmembrane region" description="Helical" evidence="7">
    <location>
        <begin position="96"/>
        <end position="113"/>
    </location>
</feature>
<evidence type="ECO:0000256" key="4">
    <source>
        <dbReference type="ARBA" id="ARBA00022679"/>
    </source>
</evidence>
<evidence type="ECO:0000256" key="2">
    <source>
        <dbReference type="ARBA" id="ARBA00012438"/>
    </source>
</evidence>
<feature type="domain" description="Histidine kinase" evidence="8">
    <location>
        <begin position="239"/>
        <end position="458"/>
    </location>
</feature>
<keyword evidence="7" id="KW-0812">Transmembrane</keyword>
<dbReference type="Pfam" id="PF02518">
    <property type="entry name" value="HATPase_c"/>
    <property type="match status" value="1"/>
</dbReference>